<keyword evidence="1" id="KW-0472">Membrane</keyword>
<dbReference type="InterPro" id="IPR043502">
    <property type="entry name" value="DNA/RNA_pol_sf"/>
</dbReference>
<reference evidence="3" key="1">
    <citation type="submission" date="2025-08" db="UniProtKB">
        <authorList>
            <consortium name="RefSeq"/>
        </authorList>
    </citation>
    <scope>IDENTIFICATION</scope>
    <source>
        <tissue evidence="3">Fruit stalk</tissue>
    </source>
</reference>
<sequence length="226" mass="25991">MVEPVVLELKSLPFHLRWSIVDIGGINPTFCIHKILMEDGYRPTIELHGYLYLAMKERGMTVMPNENDEMIPTKTAIGWHHSTEDQEKISFTYPFGTLAFGIIPFGLCNALATFYRCMMVIFSDMVEDFLEVFMDDFSILGDSFDMCLANLPLVFKHRTHFHASHAYNHAKRTFDPTKQIIILPLLSQEENTWHKDSTSSITFGQSKSKELSYIPSTMVTRGIQQR</sequence>
<dbReference type="PANTHER" id="PTHR24559:SF429">
    <property type="entry name" value="RNA-DIRECTED DNA POLYMERASE HOMOLOG"/>
    <property type="match status" value="1"/>
</dbReference>
<dbReference type="KEGG" id="dzi:111301981"/>
<organism evidence="2 3">
    <name type="scientific">Durio zibethinus</name>
    <name type="common">Durian</name>
    <dbReference type="NCBI Taxonomy" id="66656"/>
    <lineage>
        <taxon>Eukaryota</taxon>
        <taxon>Viridiplantae</taxon>
        <taxon>Streptophyta</taxon>
        <taxon>Embryophyta</taxon>
        <taxon>Tracheophyta</taxon>
        <taxon>Spermatophyta</taxon>
        <taxon>Magnoliopsida</taxon>
        <taxon>eudicotyledons</taxon>
        <taxon>Gunneridae</taxon>
        <taxon>Pentapetalae</taxon>
        <taxon>rosids</taxon>
        <taxon>malvids</taxon>
        <taxon>Malvales</taxon>
        <taxon>Malvaceae</taxon>
        <taxon>Helicteroideae</taxon>
        <taxon>Durio</taxon>
    </lineage>
</organism>
<dbReference type="OrthoDB" id="1689949at2759"/>
<evidence type="ECO:0000313" key="2">
    <source>
        <dbReference type="Proteomes" id="UP000515121"/>
    </source>
</evidence>
<dbReference type="PANTHER" id="PTHR24559">
    <property type="entry name" value="TRANSPOSON TY3-I GAG-POL POLYPROTEIN"/>
    <property type="match status" value="1"/>
</dbReference>
<proteinExistence type="predicted"/>
<keyword evidence="2" id="KW-1185">Reference proteome</keyword>
<dbReference type="InterPro" id="IPR053134">
    <property type="entry name" value="RNA-dir_DNA_polymerase"/>
</dbReference>
<protein>
    <submittedName>
        <fullName evidence="3">Uncharacterized protein LOC111301981</fullName>
    </submittedName>
</protein>
<dbReference type="AlphaFoldDB" id="A0A6P5ZLH6"/>
<dbReference type="RefSeq" id="XP_022753669.1">
    <property type="nucleotide sequence ID" value="XM_022897934.1"/>
</dbReference>
<dbReference type="SUPFAM" id="SSF56672">
    <property type="entry name" value="DNA/RNA polymerases"/>
    <property type="match status" value="1"/>
</dbReference>
<dbReference type="Proteomes" id="UP000515121">
    <property type="component" value="Unplaced"/>
</dbReference>
<evidence type="ECO:0000256" key="1">
    <source>
        <dbReference type="SAM" id="Phobius"/>
    </source>
</evidence>
<keyword evidence="1" id="KW-0812">Transmembrane</keyword>
<dbReference type="Gene3D" id="3.30.70.270">
    <property type="match status" value="1"/>
</dbReference>
<keyword evidence="1" id="KW-1133">Transmembrane helix</keyword>
<gene>
    <name evidence="3" type="primary">LOC111301981</name>
</gene>
<name>A0A6P5ZLH6_DURZI</name>
<accession>A0A6P5ZLH6</accession>
<dbReference type="GeneID" id="111301981"/>
<evidence type="ECO:0000313" key="3">
    <source>
        <dbReference type="RefSeq" id="XP_022753669.1"/>
    </source>
</evidence>
<dbReference type="Gene3D" id="3.10.10.10">
    <property type="entry name" value="HIV Type 1 Reverse Transcriptase, subunit A, domain 1"/>
    <property type="match status" value="1"/>
</dbReference>
<feature type="transmembrane region" description="Helical" evidence="1">
    <location>
        <begin position="91"/>
        <end position="115"/>
    </location>
</feature>
<dbReference type="InterPro" id="IPR043128">
    <property type="entry name" value="Rev_trsase/Diguanyl_cyclase"/>
</dbReference>